<evidence type="ECO:0000256" key="11">
    <source>
        <dbReference type="SAM" id="MobiDB-lite"/>
    </source>
</evidence>
<dbReference type="GO" id="GO:0051015">
    <property type="term" value="F:actin filament binding"/>
    <property type="evidence" value="ECO:0007669"/>
    <property type="project" value="TreeGrafter"/>
</dbReference>
<keyword evidence="10" id="KW-0206">Cytoskeleton</keyword>
<dbReference type="AlphaFoldDB" id="A0A4W5R8G4"/>
<reference evidence="14" key="1">
    <citation type="submission" date="2018-06" db="EMBL/GenBank/DDBJ databases">
        <title>Genome assembly of Danube salmon.</title>
        <authorList>
            <person name="Macqueen D.J."/>
            <person name="Gundappa M.K."/>
        </authorList>
    </citation>
    <scope>NUCLEOTIDE SEQUENCE [LARGE SCALE GENOMIC DNA]</scope>
</reference>
<dbReference type="InterPro" id="IPR051017">
    <property type="entry name" value="Aldolase-II_Adducin_sf"/>
</dbReference>
<feature type="compositionally biased region" description="Basic and acidic residues" evidence="11">
    <location>
        <begin position="564"/>
        <end position="577"/>
    </location>
</feature>
<dbReference type="GO" id="GO:0005886">
    <property type="term" value="C:plasma membrane"/>
    <property type="evidence" value="ECO:0007669"/>
    <property type="project" value="UniProtKB-SubCell"/>
</dbReference>
<proteinExistence type="inferred from homology"/>
<keyword evidence="14" id="KW-1185">Reference proteome</keyword>
<protein>
    <submittedName>
        <fullName evidence="13">Adducin 2 (beta)</fullName>
    </submittedName>
</protein>
<feature type="compositionally biased region" description="Pro residues" evidence="11">
    <location>
        <begin position="595"/>
        <end position="610"/>
    </location>
</feature>
<dbReference type="GO" id="GO:0005856">
    <property type="term" value="C:cytoskeleton"/>
    <property type="evidence" value="ECO:0007669"/>
    <property type="project" value="UniProtKB-SubCell"/>
</dbReference>
<dbReference type="GO" id="GO:0014069">
    <property type="term" value="C:postsynaptic density"/>
    <property type="evidence" value="ECO:0007669"/>
    <property type="project" value="TreeGrafter"/>
</dbReference>
<evidence type="ECO:0000256" key="3">
    <source>
        <dbReference type="ARBA" id="ARBA00006274"/>
    </source>
</evidence>
<evidence type="ECO:0000313" key="14">
    <source>
        <dbReference type="Proteomes" id="UP000314982"/>
    </source>
</evidence>
<dbReference type="Ensembl" id="ENSHHUT00000088894.1">
    <property type="protein sequence ID" value="ENSHHUP00000086201.1"/>
    <property type="gene ID" value="ENSHHUG00000049898.1"/>
</dbReference>
<dbReference type="PANTHER" id="PTHR10672:SF6">
    <property type="entry name" value="BETA-ADDUCIN"/>
    <property type="match status" value="1"/>
</dbReference>
<evidence type="ECO:0000256" key="6">
    <source>
        <dbReference type="ARBA" id="ARBA00022553"/>
    </source>
</evidence>
<feature type="compositionally biased region" description="Pro residues" evidence="11">
    <location>
        <begin position="653"/>
        <end position="666"/>
    </location>
</feature>
<evidence type="ECO:0000256" key="7">
    <source>
        <dbReference type="ARBA" id="ARBA00022860"/>
    </source>
</evidence>
<feature type="compositionally biased region" description="Basic and acidic residues" evidence="11">
    <location>
        <begin position="625"/>
        <end position="640"/>
    </location>
</feature>
<evidence type="ECO:0000256" key="2">
    <source>
        <dbReference type="ARBA" id="ARBA00004413"/>
    </source>
</evidence>
<dbReference type="GO" id="GO:0005516">
    <property type="term" value="F:calmodulin binding"/>
    <property type="evidence" value="ECO:0007669"/>
    <property type="project" value="UniProtKB-KW"/>
</dbReference>
<evidence type="ECO:0000256" key="10">
    <source>
        <dbReference type="ARBA" id="ARBA00023212"/>
    </source>
</evidence>
<evidence type="ECO:0000256" key="5">
    <source>
        <dbReference type="ARBA" id="ARBA00022490"/>
    </source>
</evidence>
<evidence type="ECO:0000259" key="12">
    <source>
        <dbReference type="SMART" id="SM01007"/>
    </source>
</evidence>
<dbReference type="Proteomes" id="UP000314982">
    <property type="component" value="Unassembled WGS sequence"/>
</dbReference>
<keyword evidence="5" id="KW-0963">Cytoplasm</keyword>
<reference evidence="13" key="3">
    <citation type="submission" date="2025-09" db="UniProtKB">
        <authorList>
            <consortium name="Ensembl"/>
        </authorList>
    </citation>
    <scope>IDENTIFICATION</scope>
</reference>
<reference evidence="13" key="2">
    <citation type="submission" date="2025-08" db="UniProtKB">
        <authorList>
            <consortium name="Ensembl"/>
        </authorList>
    </citation>
    <scope>IDENTIFICATION</scope>
</reference>
<evidence type="ECO:0000256" key="9">
    <source>
        <dbReference type="ARBA" id="ARBA00023203"/>
    </source>
</evidence>
<feature type="domain" description="Class II aldolase/adducin N-terminal" evidence="12">
    <location>
        <begin position="132"/>
        <end position="314"/>
    </location>
</feature>
<evidence type="ECO:0000256" key="1">
    <source>
        <dbReference type="ARBA" id="ARBA00004245"/>
    </source>
</evidence>
<sequence length="703" mass="77025">MSTSPTPKGTPVQQSSSDGGPSDGVLEALVSPQHSTPGSSGPQHKKRVSSLLQSPSFREELDVLIQEQMKKGGSSSNLWALRQLADYMASHGSPAALSASPSSTGMMMVTPINDLHGLEPSGMVKGERLMRCKLASVHRLLDLYGWAQLSHTCLTLRVSKEQEHFLVLPNGLTYGEVTASSLAKVNILGEVVERGSTTLGVDLDSFSLHSAIYSTRPDVRCLVHLHTPATAAVSAMKCGLLPLSHEALLVGEVASYDYNGLMEKEEDRVELQKSLGPTCKVLLLRNHGIVALGESVEEAFYTIYHIQAACQIQVSALCSAGGEQNLIMLDRSTHKPNAAGTVGWAGSTFGPLTKSRLGEHEFEALMRTLDNLGYRTGYAYRFPVLLERSRTRREVEVPATVHSFQFEEEGVHPLPRQHPYAQRQQQEKTRWLNTPNSYLRVNQDQASPGYQRTTWLKTEEMQQGAIKIENSNQFVPLFTNPQEVLETRNKIRQQNRQDMKTAGPQSQVLAGVITDGSPLVQKKLHVAVKKSVLSVNKSIKVKSPDPAELAKLEPETPNPFNQLTDKELEEYRKEVQRKAGGQTGEEVENEKESPPATPPTNNPTPCNPPPSDEKKKDSTAVQNGKGEEEKQTTEDLEKGMKALSTNDTSTPPSTTPAAPPAKPPSNTPEGSPSKSPSKKKKKFKAPSFLKKSKKKDQKEKAET</sequence>
<dbReference type="FunFam" id="3.40.225.10:FF:000004">
    <property type="entry name" value="gamma-adducin isoform X1"/>
    <property type="match status" value="1"/>
</dbReference>
<accession>A0A4W5R8G4</accession>
<dbReference type="InterPro" id="IPR036409">
    <property type="entry name" value="Aldolase_II/adducin_N_sf"/>
</dbReference>
<comment type="subcellular location">
    <subcellularLocation>
        <location evidence="2">Cell membrane</location>
        <topology evidence="2">Peripheral membrane protein</topology>
        <orientation evidence="2">Cytoplasmic side</orientation>
    </subcellularLocation>
    <subcellularLocation>
        <location evidence="1">Cytoplasm</location>
        <location evidence="1">Cytoskeleton</location>
    </subcellularLocation>
</comment>
<dbReference type="Gene3D" id="3.40.225.10">
    <property type="entry name" value="Class II aldolase/adducin N-terminal domain"/>
    <property type="match status" value="1"/>
</dbReference>
<keyword evidence="8" id="KW-0472">Membrane</keyword>
<name>A0A4W5R8G4_9TELE</name>
<dbReference type="PANTHER" id="PTHR10672">
    <property type="entry name" value="ADDUCIN"/>
    <property type="match status" value="1"/>
</dbReference>
<dbReference type="SUPFAM" id="SSF53639">
    <property type="entry name" value="AraD/HMP-PK domain-like"/>
    <property type="match status" value="1"/>
</dbReference>
<dbReference type="GO" id="GO:0051016">
    <property type="term" value="P:barbed-end actin filament capping"/>
    <property type="evidence" value="ECO:0007669"/>
    <property type="project" value="TreeGrafter"/>
</dbReference>
<dbReference type="Pfam" id="PF00596">
    <property type="entry name" value="Aldolase_II"/>
    <property type="match status" value="1"/>
</dbReference>
<evidence type="ECO:0000313" key="13">
    <source>
        <dbReference type="Ensembl" id="ENSHHUP00000086201.1"/>
    </source>
</evidence>
<keyword evidence="4" id="KW-1003">Cell membrane</keyword>
<dbReference type="GeneTree" id="ENSGT00940000159299"/>
<dbReference type="InterPro" id="IPR001303">
    <property type="entry name" value="Aldolase_II/adducin_N"/>
</dbReference>
<evidence type="ECO:0000256" key="4">
    <source>
        <dbReference type="ARBA" id="ARBA00022475"/>
    </source>
</evidence>
<keyword evidence="6" id="KW-0597">Phosphoprotein</keyword>
<feature type="compositionally biased region" description="Low complexity" evidence="11">
    <location>
        <begin position="11"/>
        <end position="25"/>
    </location>
</feature>
<feature type="region of interest" description="Disordered" evidence="11">
    <location>
        <begin position="1"/>
        <end position="52"/>
    </location>
</feature>
<feature type="region of interest" description="Disordered" evidence="11">
    <location>
        <begin position="543"/>
        <end position="703"/>
    </location>
</feature>
<feature type="compositionally biased region" description="Basic and acidic residues" evidence="11">
    <location>
        <begin position="543"/>
        <end position="554"/>
    </location>
</feature>
<feature type="compositionally biased region" description="Basic residues" evidence="11">
    <location>
        <begin position="676"/>
        <end position="695"/>
    </location>
</feature>
<dbReference type="SMART" id="SM01007">
    <property type="entry name" value="Aldolase_II"/>
    <property type="match status" value="1"/>
</dbReference>
<comment type="similarity">
    <text evidence="3">Belongs to the aldolase class II family. Adducin subfamily.</text>
</comment>
<keyword evidence="9" id="KW-0009">Actin-binding</keyword>
<organism evidence="13 14">
    <name type="scientific">Hucho hucho</name>
    <name type="common">huchen</name>
    <dbReference type="NCBI Taxonomy" id="62062"/>
    <lineage>
        <taxon>Eukaryota</taxon>
        <taxon>Metazoa</taxon>
        <taxon>Chordata</taxon>
        <taxon>Craniata</taxon>
        <taxon>Vertebrata</taxon>
        <taxon>Euteleostomi</taxon>
        <taxon>Actinopterygii</taxon>
        <taxon>Neopterygii</taxon>
        <taxon>Teleostei</taxon>
        <taxon>Protacanthopterygii</taxon>
        <taxon>Salmoniformes</taxon>
        <taxon>Salmonidae</taxon>
        <taxon>Salmoninae</taxon>
        <taxon>Hucho</taxon>
    </lineage>
</organism>
<feature type="compositionally biased region" description="Polar residues" evidence="11">
    <location>
        <begin position="32"/>
        <end position="42"/>
    </location>
</feature>
<keyword evidence="7" id="KW-0112">Calmodulin-binding</keyword>
<evidence type="ECO:0000256" key="8">
    <source>
        <dbReference type="ARBA" id="ARBA00023136"/>
    </source>
</evidence>